<dbReference type="CDD" id="cd00221">
    <property type="entry name" value="Vsr"/>
    <property type="match status" value="1"/>
</dbReference>
<keyword evidence="2 7" id="KW-0255">Endonuclease</keyword>
<dbReference type="Gene3D" id="3.40.960.10">
    <property type="entry name" value="VSR Endonuclease"/>
    <property type="match status" value="1"/>
</dbReference>
<comment type="similarity">
    <text evidence="6">Belongs to the Vsr family.</text>
</comment>
<keyword evidence="3" id="KW-0227">DNA damage</keyword>
<dbReference type="GO" id="GO:0004519">
    <property type="term" value="F:endonuclease activity"/>
    <property type="evidence" value="ECO:0007669"/>
    <property type="project" value="UniProtKB-KW"/>
</dbReference>
<dbReference type="Pfam" id="PF03852">
    <property type="entry name" value="Vsr"/>
    <property type="match status" value="1"/>
</dbReference>
<protein>
    <submittedName>
        <fullName evidence="7">DNA mismatch endonuclease Vsr</fullName>
    </submittedName>
</protein>
<dbReference type="RefSeq" id="WP_187777286.1">
    <property type="nucleotide sequence ID" value="NZ_JACTUZ010000008.1"/>
</dbReference>
<evidence type="ECO:0000313" key="7">
    <source>
        <dbReference type="EMBL" id="MBC9176121.1"/>
    </source>
</evidence>
<dbReference type="SUPFAM" id="SSF52980">
    <property type="entry name" value="Restriction endonuclease-like"/>
    <property type="match status" value="1"/>
</dbReference>
<evidence type="ECO:0000313" key="8">
    <source>
        <dbReference type="Proteomes" id="UP000603940"/>
    </source>
</evidence>
<dbReference type="NCBIfam" id="TIGR00632">
    <property type="entry name" value="vsr"/>
    <property type="match status" value="1"/>
</dbReference>
<accession>A0ABR7R326</accession>
<keyword evidence="1" id="KW-0540">Nuclease</keyword>
<reference evidence="7 8" key="1">
    <citation type="journal article" date="2009" name="Int. J. Syst. Evol. Microbiol.">
        <title>Transfer of Teichococcus ludipueritiae and Muricoccus roseus to the genus Roseomonas, as Roseomonas ludipueritiae comb. nov. and Roseomonas rosea comb. nov., respectively, and emended description of the genus Roseomonas.</title>
        <authorList>
            <person name="Sanchez-Porro C."/>
            <person name="Gallego V."/>
            <person name="Busse H.J."/>
            <person name="Kampfer P."/>
            <person name="Ventosa A."/>
        </authorList>
    </citation>
    <scope>NUCLEOTIDE SEQUENCE [LARGE SCALE GENOMIC DNA]</scope>
    <source>
        <strain evidence="7 8">DSM 14915</strain>
    </source>
</reference>
<dbReference type="EMBL" id="JACTUZ010000008">
    <property type="protein sequence ID" value="MBC9176121.1"/>
    <property type="molecule type" value="Genomic_DNA"/>
</dbReference>
<keyword evidence="8" id="KW-1185">Reference proteome</keyword>
<gene>
    <name evidence="7" type="primary">vsr</name>
    <name evidence="7" type="ORF">IBL25_04060</name>
</gene>
<name>A0ABR7R326_9PROT</name>
<comment type="caution">
    <text evidence="7">The sequence shown here is derived from an EMBL/GenBank/DDBJ whole genome shotgun (WGS) entry which is preliminary data.</text>
</comment>
<keyword evidence="4" id="KW-0378">Hydrolase</keyword>
<dbReference type="Proteomes" id="UP000603940">
    <property type="component" value="Unassembled WGS sequence"/>
</dbReference>
<sequence>MTDVLTPEQRRLNMSRIRGKDTKPEMIIRKGLHAAGLRFRLHAKELPGRPDLVFPRHQSAIQVHGCFWHGHHCPMCRLPATRREFWSAKISGNRERDQRTSAALLTAGWRLLTIWECSLRGPARRPEEEVLACCSDFFRSGRQQEEVAGVWDRINTEHRATSA</sequence>
<evidence type="ECO:0000256" key="1">
    <source>
        <dbReference type="ARBA" id="ARBA00022722"/>
    </source>
</evidence>
<evidence type="ECO:0000256" key="4">
    <source>
        <dbReference type="ARBA" id="ARBA00022801"/>
    </source>
</evidence>
<keyword evidence="5" id="KW-0234">DNA repair</keyword>
<dbReference type="InterPro" id="IPR004603">
    <property type="entry name" value="DNA_mismatch_endonuc_vsr"/>
</dbReference>
<evidence type="ECO:0000256" key="5">
    <source>
        <dbReference type="ARBA" id="ARBA00023204"/>
    </source>
</evidence>
<evidence type="ECO:0000256" key="3">
    <source>
        <dbReference type="ARBA" id="ARBA00022763"/>
    </source>
</evidence>
<dbReference type="InterPro" id="IPR011335">
    <property type="entry name" value="Restrct_endonuc-II-like"/>
</dbReference>
<evidence type="ECO:0000256" key="2">
    <source>
        <dbReference type="ARBA" id="ARBA00022759"/>
    </source>
</evidence>
<organism evidence="7 8">
    <name type="scientific">Pseudoroseomonas ludipueritiae</name>
    <dbReference type="NCBI Taxonomy" id="198093"/>
    <lineage>
        <taxon>Bacteria</taxon>
        <taxon>Pseudomonadati</taxon>
        <taxon>Pseudomonadota</taxon>
        <taxon>Alphaproteobacteria</taxon>
        <taxon>Acetobacterales</taxon>
        <taxon>Acetobacteraceae</taxon>
        <taxon>Pseudoroseomonas</taxon>
    </lineage>
</organism>
<evidence type="ECO:0000256" key="6">
    <source>
        <dbReference type="ARBA" id="ARBA00029466"/>
    </source>
</evidence>
<proteinExistence type="inferred from homology"/>